<sequence length="131" mass="15324">MDHSTKCPVYPKVIERDTKVETFSTASKEIEKRLQKLEYKRRKSNYSKEHKEQLASPVNTRNNLMQRQPSHLSIRNARVRSHSPAMRTPLDICHPERVRAAVEKEYKEASDILDKQKLKTAAKARQQNVLK</sequence>
<feature type="compositionally biased region" description="Polar residues" evidence="1">
    <location>
        <begin position="56"/>
        <end position="68"/>
    </location>
</feature>
<feature type="region of interest" description="Disordered" evidence="1">
    <location>
        <begin position="41"/>
        <end position="68"/>
    </location>
</feature>
<organism evidence="2 3">
    <name type="scientific">Owenia fusiformis</name>
    <name type="common">Polychaete worm</name>
    <dbReference type="NCBI Taxonomy" id="6347"/>
    <lineage>
        <taxon>Eukaryota</taxon>
        <taxon>Metazoa</taxon>
        <taxon>Spiralia</taxon>
        <taxon>Lophotrochozoa</taxon>
        <taxon>Annelida</taxon>
        <taxon>Polychaeta</taxon>
        <taxon>Sedentaria</taxon>
        <taxon>Canalipalpata</taxon>
        <taxon>Sabellida</taxon>
        <taxon>Oweniida</taxon>
        <taxon>Oweniidae</taxon>
        <taxon>Owenia</taxon>
    </lineage>
</organism>
<evidence type="ECO:0000313" key="3">
    <source>
        <dbReference type="Proteomes" id="UP000749559"/>
    </source>
</evidence>
<reference evidence="2" key="1">
    <citation type="submission" date="2022-03" db="EMBL/GenBank/DDBJ databases">
        <authorList>
            <person name="Martin C."/>
        </authorList>
    </citation>
    <scope>NUCLEOTIDE SEQUENCE</scope>
</reference>
<name>A0A8J1TV41_OWEFU</name>
<accession>A0A8J1TV41</accession>
<gene>
    <name evidence="2" type="ORF">OFUS_LOCUS6501</name>
</gene>
<dbReference type="AlphaFoldDB" id="A0A8J1TV41"/>
<proteinExistence type="predicted"/>
<evidence type="ECO:0000256" key="1">
    <source>
        <dbReference type="SAM" id="MobiDB-lite"/>
    </source>
</evidence>
<dbReference type="EMBL" id="CAIIXF020000003">
    <property type="protein sequence ID" value="CAH1779723.1"/>
    <property type="molecule type" value="Genomic_DNA"/>
</dbReference>
<dbReference type="Proteomes" id="UP000749559">
    <property type="component" value="Unassembled WGS sequence"/>
</dbReference>
<comment type="caution">
    <text evidence="2">The sequence shown here is derived from an EMBL/GenBank/DDBJ whole genome shotgun (WGS) entry which is preliminary data.</text>
</comment>
<keyword evidence="3" id="KW-1185">Reference proteome</keyword>
<evidence type="ECO:0000313" key="2">
    <source>
        <dbReference type="EMBL" id="CAH1779723.1"/>
    </source>
</evidence>
<protein>
    <submittedName>
        <fullName evidence="2">Uncharacterized protein</fullName>
    </submittedName>
</protein>